<gene>
    <name evidence="1" type="ORF">Pcinc_039965</name>
</gene>
<name>A0AAE1BMV4_PETCI</name>
<dbReference type="EMBL" id="JAWQEG010006939">
    <property type="protein sequence ID" value="KAK3853505.1"/>
    <property type="molecule type" value="Genomic_DNA"/>
</dbReference>
<proteinExistence type="predicted"/>
<sequence>MNKTSIASRPDCHLALSSTLTFRCSLHGLALVLAGVGSQKKAPEQRTYALSIPHLTPLPPLLPTHTTLTTPPTTIPTTTTLTTPPTTISTTTPPTITSTISHTTHQLHHPPHHHSQLQWPGQRTIRITDDINQ</sequence>
<organism evidence="1 2">
    <name type="scientific">Petrolisthes cinctipes</name>
    <name type="common">Flat porcelain crab</name>
    <dbReference type="NCBI Taxonomy" id="88211"/>
    <lineage>
        <taxon>Eukaryota</taxon>
        <taxon>Metazoa</taxon>
        <taxon>Ecdysozoa</taxon>
        <taxon>Arthropoda</taxon>
        <taxon>Crustacea</taxon>
        <taxon>Multicrustacea</taxon>
        <taxon>Malacostraca</taxon>
        <taxon>Eumalacostraca</taxon>
        <taxon>Eucarida</taxon>
        <taxon>Decapoda</taxon>
        <taxon>Pleocyemata</taxon>
        <taxon>Anomura</taxon>
        <taxon>Galatheoidea</taxon>
        <taxon>Porcellanidae</taxon>
        <taxon>Petrolisthes</taxon>
    </lineage>
</organism>
<protein>
    <submittedName>
        <fullName evidence="1">Uncharacterized protein</fullName>
    </submittedName>
</protein>
<dbReference type="AlphaFoldDB" id="A0AAE1BMV4"/>
<evidence type="ECO:0000313" key="2">
    <source>
        <dbReference type="Proteomes" id="UP001286313"/>
    </source>
</evidence>
<keyword evidence="2" id="KW-1185">Reference proteome</keyword>
<evidence type="ECO:0000313" key="1">
    <source>
        <dbReference type="EMBL" id="KAK3853505.1"/>
    </source>
</evidence>
<accession>A0AAE1BMV4</accession>
<dbReference type="Proteomes" id="UP001286313">
    <property type="component" value="Unassembled WGS sequence"/>
</dbReference>
<reference evidence="1" key="1">
    <citation type="submission" date="2023-10" db="EMBL/GenBank/DDBJ databases">
        <title>Genome assemblies of two species of porcelain crab, Petrolisthes cinctipes and Petrolisthes manimaculis (Anomura: Porcellanidae).</title>
        <authorList>
            <person name="Angst P."/>
        </authorList>
    </citation>
    <scope>NUCLEOTIDE SEQUENCE</scope>
    <source>
        <strain evidence="1">PB745_01</strain>
        <tissue evidence="1">Gill</tissue>
    </source>
</reference>
<comment type="caution">
    <text evidence="1">The sequence shown here is derived from an EMBL/GenBank/DDBJ whole genome shotgun (WGS) entry which is preliminary data.</text>
</comment>